<dbReference type="RefSeq" id="WP_139177496.1">
    <property type="nucleotide sequence ID" value="NZ_FOIR01000002.1"/>
</dbReference>
<keyword evidence="2" id="KW-1185">Reference proteome</keyword>
<name>A0A1I0Q9N3_9BACT</name>
<evidence type="ECO:0000313" key="1">
    <source>
        <dbReference type="EMBL" id="SEW23592.1"/>
    </source>
</evidence>
<dbReference type="Proteomes" id="UP000199437">
    <property type="component" value="Unassembled WGS sequence"/>
</dbReference>
<evidence type="ECO:0000313" key="2">
    <source>
        <dbReference type="Proteomes" id="UP000199437"/>
    </source>
</evidence>
<proteinExistence type="predicted"/>
<accession>A0A1I0Q9N3</accession>
<dbReference type="STRING" id="1267423.SAMN05216290_2132"/>
<reference evidence="2" key="1">
    <citation type="submission" date="2016-10" db="EMBL/GenBank/DDBJ databases">
        <authorList>
            <person name="Varghese N."/>
            <person name="Submissions S."/>
        </authorList>
    </citation>
    <scope>NUCLEOTIDE SEQUENCE [LARGE SCALE GENOMIC DNA]</scope>
    <source>
        <strain evidence="2">CGMCC 1.12402</strain>
    </source>
</reference>
<organism evidence="1 2">
    <name type="scientific">Roseivirga pacifica</name>
    <dbReference type="NCBI Taxonomy" id="1267423"/>
    <lineage>
        <taxon>Bacteria</taxon>
        <taxon>Pseudomonadati</taxon>
        <taxon>Bacteroidota</taxon>
        <taxon>Cytophagia</taxon>
        <taxon>Cytophagales</taxon>
        <taxon>Roseivirgaceae</taxon>
        <taxon>Roseivirga</taxon>
    </lineage>
</organism>
<dbReference type="GeneID" id="99986840"/>
<gene>
    <name evidence="1" type="ORF">SAMN05216290_2132</name>
</gene>
<sequence length="161" mass="18675">MTKFKQKFGKGKAFAQKNQLENIADFEKSSSTLQLKTKAVPTELQIRKVNNRLVRCEVQKLPLWQLQTNDRFFLDEKADDVFSVYFKNDKIHCSVVGLQFLENPHTFEKDVEVFKILNVSGHTSPFKCPKGVSETRQAVMAFTAFEQKFNETIERNRGNHD</sequence>
<dbReference type="EMBL" id="FOIR01000002">
    <property type="protein sequence ID" value="SEW23592.1"/>
    <property type="molecule type" value="Genomic_DNA"/>
</dbReference>
<dbReference type="AlphaFoldDB" id="A0A1I0Q9N3"/>
<protein>
    <submittedName>
        <fullName evidence="1">Uncharacterized protein</fullName>
    </submittedName>
</protein>